<organism evidence="1 3">
    <name type="scientific">Ligilactobacillus salivarius</name>
    <dbReference type="NCBI Taxonomy" id="1624"/>
    <lineage>
        <taxon>Bacteria</taxon>
        <taxon>Bacillati</taxon>
        <taxon>Bacillota</taxon>
        <taxon>Bacilli</taxon>
        <taxon>Lactobacillales</taxon>
        <taxon>Lactobacillaceae</taxon>
        <taxon>Ligilactobacillus</taxon>
    </lineage>
</organism>
<dbReference type="Proteomes" id="UP001231316">
    <property type="component" value="Chromosome"/>
</dbReference>
<reference evidence="2" key="2">
    <citation type="submission" date="2023-04" db="EMBL/GenBank/DDBJ databases">
        <title>Four porcine-derived lactic acid bacteria strains analyses and their evaluation as potential probiotics based on genomics.</title>
        <authorList>
            <person name="Niu D."/>
        </authorList>
    </citation>
    <scope>NUCLEOTIDE SEQUENCE</scope>
    <source>
        <strain evidence="2">ZSA5</strain>
    </source>
</reference>
<accession>A0A089RT34</accession>
<dbReference type="RefSeq" id="WP_034982758.1">
    <property type="nucleotide sequence ID" value="NZ_CP007646.1"/>
</dbReference>
<dbReference type="AlphaFoldDB" id="A0A089RT34"/>
<evidence type="ECO:0000313" key="2">
    <source>
        <dbReference type="EMBL" id="WII28603.1"/>
    </source>
</evidence>
<dbReference type="KEGG" id="lsj:LSJ_0034"/>
<dbReference type="InterPro" id="IPR007337">
    <property type="entry name" value="RelB/DinJ"/>
</dbReference>
<dbReference type="GO" id="GO:0006355">
    <property type="term" value="P:regulation of DNA-templated transcription"/>
    <property type="evidence" value="ECO:0007669"/>
    <property type="project" value="InterPro"/>
</dbReference>
<gene>
    <name evidence="1" type="ORF">LSJ_0034</name>
    <name evidence="2" type="ORF">QFE45_00175</name>
</gene>
<dbReference type="Gene3D" id="1.10.1220.10">
    <property type="entry name" value="Met repressor-like"/>
    <property type="match status" value="1"/>
</dbReference>
<dbReference type="InterPro" id="IPR013321">
    <property type="entry name" value="Arc_rbn_hlx_hlx"/>
</dbReference>
<name>A0A089RT34_9LACO</name>
<dbReference type="Proteomes" id="UP000029488">
    <property type="component" value="Chromosome"/>
</dbReference>
<evidence type="ECO:0000313" key="3">
    <source>
        <dbReference type="Proteomes" id="UP000029488"/>
    </source>
</evidence>
<proteinExistence type="predicted"/>
<dbReference type="Pfam" id="PF04221">
    <property type="entry name" value="RelB"/>
    <property type="match status" value="1"/>
</dbReference>
<sequence length="98" mass="11063">MAKTVTTTIRLDEELKKELTHDLDIMGLNINAYFTMAAKQLVLKKKIPFEISTSSNDIPNETTRKAMILAEAKELGLIPDDSPRFSNVDDMMEFLDGE</sequence>
<protein>
    <submittedName>
        <fullName evidence="1">DNA-damage-inducible protein J</fullName>
    </submittedName>
    <submittedName>
        <fullName evidence="2">Type II toxin-antitoxin system RelB/DinJ family antitoxin</fullName>
    </submittedName>
</protein>
<dbReference type="EMBL" id="CP123971">
    <property type="protein sequence ID" value="WII28603.1"/>
    <property type="molecule type" value="Genomic_DNA"/>
</dbReference>
<reference evidence="1 3" key="1">
    <citation type="journal article" date="2014" name="BMC Genomics">
        <title>Unusual genome complexity in Lactobacillus salivarius JCM1046.</title>
        <authorList>
            <person name="Raftis E.J."/>
            <person name="Forde B.M."/>
            <person name="Claesson M.J."/>
            <person name="O'Toole P.W."/>
        </authorList>
    </citation>
    <scope>NUCLEOTIDE SEQUENCE [LARGE SCALE GENOMIC DNA]</scope>
    <source>
        <strain evidence="1 3">JCM1046</strain>
    </source>
</reference>
<dbReference type="EMBL" id="CP007646">
    <property type="protein sequence ID" value="AIR09807.1"/>
    <property type="molecule type" value="Genomic_DNA"/>
</dbReference>
<evidence type="ECO:0000313" key="1">
    <source>
        <dbReference type="EMBL" id="AIR09807.1"/>
    </source>
</evidence>